<dbReference type="EMBL" id="MU266330">
    <property type="protein sequence ID" value="KAH7930698.1"/>
    <property type="molecule type" value="Genomic_DNA"/>
</dbReference>
<dbReference type="Proteomes" id="UP000790709">
    <property type="component" value="Unassembled WGS sequence"/>
</dbReference>
<name>A0ACB8C0Y4_9AGAM</name>
<proteinExistence type="predicted"/>
<reference evidence="1" key="1">
    <citation type="journal article" date="2021" name="New Phytol.">
        <title>Evolutionary innovations through gain and loss of genes in the ectomycorrhizal Boletales.</title>
        <authorList>
            <person name="Wu G."/>
            <person name="Miyauchi S."/>
            <person name="Morin E."/>
            <person name="Kuo A."/>
            <person name="Drula E."/>
            <person name="Varga T."/>
            <person name="Kohler A."/>
            <person name="Feng B."/>
            <person name="Cao Y."/>
            <person name="Lipzen A."/>
            <person name="Daum C."/>
            <person name="Hundley H."/>
            <person name="Pangilinan J."/>
            <person name="Johnson J."/>
            <person name="Barry K."/>
            <person name="LaButti K."/>
            <person name="Ng V."/>
            <person name="Ahrendt S."/>
            <person name="Min B."/>
            <person name="Choi I.G."/>
            <person name="Park H."/>
            <person name="Plett J.M."/>
            <person name="Magnuson J."/>
            <person name="Spatafora J.W."/>
            <person name="Nagy L.G."/>
            <person name="Henrissat B."/>
            <person name="Grigoriev I.V."/>
            <person name="Yang Z.L."/>
            <person name="Xu J."/>
            <person name="Martin F.M."/>
        </authorList>
    </citation>
    <scope>NUCLEOTIDE SEQUENCE</scope>
    <source>
        <strain evidence="1">KUC20120723A-06</strain>
    </source>
</reference>
<comment type="caution">
    <text evidence="1">The sequence shown here is derived from an EMBL/GenBank/DDBJ whole genome shotgun (WGS) entry which is preliminary data.</text>
</comment>
<protein>
    <submittedName>
        <fullName evidence="1">Uncharacterized protein</fullName>
    </submittedName>
</protein>
<sequence length="889" mass="98547">MKNCGGRVPLVVNVASNIQGAYVLSSCSKATPRIVSLLSHSSTMESEQGPEKTPTRPSTSKVASQTDTLKSTPHNRGSAVRSGHIAHTGVQVSDIRPWIARDVERAQVCTADALLDLLLQRLSDQIPRASPDQQPPPAKELRDRCLAAVLPICNGKPIKDGANSITTSAIKSHLQNYANLLIEKDRYKPWVSAFNIALEALRHTAVDGLPAAKEADGEQIIFQQNDPAEMRQQHRGRETRRKPDVVIVPTKISEKADPKPPQNPNGIGTRKPKRSTWLEYALNYAVHKPSLSMEWKDILSVVEFKSKRHKLQGPPVSYPIQGYEAPQGIYLSTDALKLLDPPEDAEAVDPAVTSVTAPTASSSKAPTTSAISSSKAKAKRAPSSLIGTSKSTRSEPLRRSSRKSQPTSKAIANAENDRAISERSGLKRKREGGATGETSSKRGKVQPQKKTKKPVATVQTAIYSAEMLAANLGTNHLINLIVLDSMVWVWLYDRQNPIQCSGIDFIRDLPRFLVLLFCLQRLSPENWGRNTLFRRVGGSGPESALVVKAGDVDLTLHEDTAERVTHFGVNGRSTNLFRVTSPQLEEKHPGKEMVAKVFWPEDSRSSEAAILDKVAELAKGNPNIENHVPELLFWYKFENSTAELRRALGIANPENGSRTLYILVFRKLSPITELSGAEFLSAWWDCVLCHRDLWKGGVHHRDISAGNLMYYKDDSGRVMGVLNDFDLATFIIGKGPTGNQRTGTVPFMARELLTKPGLTGKITHIYRHDVESFIWVLVWVCLRFGEGSERGDTSRCLDLWLKADEEQCLKEKNNILVETAEHSPSPSHEDNWVLAGLLMRLLQTQDVRPRNLGKVVLPVKERPDDVVFADFKAEKEVYDTWLIDQRVQA</sequence>
<gene>
    <name evidence="1" type="ORF">BV22DRAFT_1078457</name>
</gene>
<evidence type="ECO:0000313" key="2">
    <source>
        <dbReference type="Proteomes" id="UP000790709"/>
    </source>
</evidence>
<accession>A0ACB8C0Y4</accession>
<evidence type="ECO:0000313" key="1">
    <source>
        <dbReference type="EMBL" id="KAH7930698.1"/>
    </source>
</evidence>
<organism evidence="1 2">
    <name type="scientific">Leucogyrophana mollusca</name>
    <dbReference type="NCBI Taxonomy" id="85980"/>
    <lineage>
        <taxon>Eukaryota</taxon>
        <taxon>Fungi</taxon>
        <taxon>Dikarya</taxon>
        <taxon>Basidiomycota</taxon>
        <taxon>Agaricomycotina</taxon>
        <taxon>Agaricomycetes</taxon>
        <taxon>Agaricomycetidae</taxon>
        <taxon>Boletales</taxon>
        <taxon>Boletales incertae sedis</taxon>
        <taxon>Leucogyrophana</taxon>
    </lineage>
</organism>
<keyword evidence="2" id="KW-1185">Reference proteome</keyword>